<protein>
    <recommendedName>
        <fullName evidence="12">Imidazole glycerol phosphate synthase subunit HisH</fullName>
        <ecNumber evidence="12">4.3.2.10</ecNumber>
    </recommendedName>
    <alternativeName>
        <fullName evidence="12">IGP synthase glutaminase subunit</fullName>
        <ecNumber evidence="12">3.5.1.2</ecNumber>
    </alternativeName>
    <alternativeName>
        <fullName evidence="12">IGP synthase subunit HisH</fullName>
    </alternativeName>
    <alternativeName>
        <fullName evidence="12">ImGP synthase subunit HisH</fullName>
        <shortName evidence="12">IGPS subunit HisH</shortName>
    </alternativeName>
</protein>
<dbReference type="FunFam" id="3.40.50.880:FF:000009">
    <property type="entry name" value="Imidazole glycerol phosphate synthase subunit HisH"/>
    <property type="match status" value="1"/>
</dbReference>
<dbReference type="Pfam" id="PF00117">
    <property type="entry name" value="GATase"/>
    <property type="match status" value="1"/>
</dbReference>
<dbReference type="GO" id="GO:0000105">
    <property type="term" value="P:L-histidine biosynthetic process"/>
    <property type="evidence" value="ECO:0007669"/>
    <property type="project" value="UniProtKB-UniRule"/>
</dbReference>
<evidence type="ECO:0000256" key="1">
    <source>
        <dbReference type="ARBA" id="ARBA00004496"/>
    </source>
</evidence>
<dbReference type="AlphaFoldDB" id="A0A1A9I8G4"/>
<keyword evidence="15" id="KW-0808">Transferase</keyword>
<feature type="active site" evidence="12 13">
    <location>
        <position position="180"/>
    </location>
</feature>
<dbReference type="KEGG" id="nia:A8C56_15095"/>
<keyword evidence="16" id="KW-1185">Reference proteome</keyword>
<evidence type="ECO:0000313" key="15">
    <source>
        <dbReference type="EMBL" id="ANH83968.1"/>
    </source>
</evidence>
<dbReference type="Gene3D" id="3.40.50.880">
    <property type="match status" value="1"/>
</dbReference>
<evidence type="ECO:0000256" key="13">
    <source>
        <dbReference type="PIRSR" id="PIRSR000495-1"/>
    </source>
</evidence>
<keyword evidence="5 12" id="KW-0028">Amino-acid biosynthesis</keyword>
<dbReference type="PROSITE" id="PS51273">
    <property type="entry name" value="GATASE_TYPE_1"/>
    <property type="match status" value="1"/>
</dbReference>
<dbReference type="GO" id="GO:0000107">
    <property type="term" value="F:imidazoleglycerol-phosphate synthase activity"/>
    <property type="evidence" value="ECO:0007669"/>
    <property type="project" value="UniProtKB-UniRule"/>
</dbReference>
<evidence type="ECO:0000313" key="16">
    <source>
        <dbReference type="Proteomes" id="UP000077667"/>
    </source>
</evidence>
<dbReference type="PANTHER" id="PTHR42701">
    <property type="entry name" value="IMIDAZOLE GLYCEROL PHOSPHATE SYNTHASE SUBUNIT HISH"/>
    <property type="match status" value="1"/>
</dbReference>
<dbReference type="NCBIfam" id="TIGR01855">
    <property type="entry name" value="IMP_synth_hisH"/>
    <property type="match status" value="1"/>
</dbReference>
<comment type="catalytic activity">
    <reaction evidence="11 12">
        <text>L-glutamine + H2O = L-glutamate + NH4(+)</text>
        <dbReference type="Rhea" id="RHEA:15889"/>
        <dbReference type="ChEBI" id="CHEBI:15377"/>
        <dbReference type="ChEBI" id="CHEBI:28938"/>
        <dbReference type="ChEBI" id="CHEBI:29985"/>
        <dbReference type="ChEBI" id="CHEBI:58359"/>
        <dbReference type="EC" id="3.5.1.2"/>
    </reaction>
</comment>
<feature type="active site" description="Nucleophile" evidence="12 13">
    <location>
        <position position="81"/>
    </location>
</feature>
<dbReference type="CDD" id="cd01748">
    <property type="entry name" value="GATase1_IGP_Synthase"/>
    <property type="match status" value="1"/>
</dbReference>
<dbReference type="SUPFAM" id="SSF52317">
    <property type="entry name" value="Class I glutamine amidotransferase-like"/>
    <property type="match status" value="1"/>
</dbReference>
<evidence type="ECO:0000256" key="5">
    <source>
        <dbReference type="ARBA" id="ARBA00022605"/>
    </source>
</evidence>
<evidence type="ECO:0000259" key="14">
    <source>
        <dbReference type="Pfam" id="PF00117"/>
    </source>
</evidence>
<keyword evidence="4 12" id="KW-0963">Cytoplasm</keyword>
<evidence type="ECO:0000256" key="9">
    <source>
        <dbReference type="ARBA" id="ARBA00023239"/>
    </source>
</evidence>
<comment type="subunit">
    <text evidence="3 12">Heterodimer of HisH and HisF.</text>
</comment>
<sequence>MGKGDGVVIIKYNAGNIRSVLFALERIGVRATVTDDPEALQAADKIIFPGVGEASTAMNYLKERKLDLLIRNARQPLLGICLGMQLLCAHSEENDTQCLGIFDVPVKKFISTELKIPQMGWNTIHTKESALFRNVPQDTWCYFVHSYYATLNPETIATTSYATDFSSALHKDNFYGVQFHPEKSADAGAQILKNFLDL</sequence>
<organism evidence="15 16">
    <name type="scientific">Niabella ginsenosidivorans</name>
    <dbReference type="NCBI Taxonomy" id="1176587"/>
    <lineage>
        <taxon>Bacteria</taxon>
        <taxon>Pseudomonadati</taxon>
        <taxon>Bacteroidota</taxon>
        <taxon>Chitinophagia</taxon>
        <taxon>Chitinophagales</taxon>
        <taxon>Chitinophagaceae</taxon>
        <taxon>Niabella</taxon>
    </lineage>
</organism>
<evidence type="ECO:0000256" key="12">
    <source>
        <dbReference type="HAMAP-Rule" id="MF_00278"/>
    </source>
</evidence>
<dbReference type="GO" id="GO:0016829">
    <property type="term" value="F:lyase activity"/>
    <property type="evidence" value="ECO:0007669"/>
    <property type="project" value="UniProtKB-KW"/>
</dbReference>
<evidence type="ECO:0000256" key="6">
    <source>
        <dbReference type="ARBA" id="ARBA00022801"/>
    </source>
</evidence>
<dbReference type="STRING" id="1176587.A8C56_15095"/>
<evidence type="ECO:0000256" key="2">
    <source>
        <dbReference type="ARBA" id="ARBA00005091"/>
    </source>
</evidence>
<keyword evidence="9 12" id="KW-0456">Lyase</keyword>
<evidence type="ECO:0000256" key="10">
    <source>
        <dbReference type="ARBA" id="ARBA00047838"/>
    </source>
</evidence>
<dbReference type="Proteomes" id="UP000077667">
    <property type="component" value="Chromosome"/>
</dbReference>
<reference evidence="15 16" key="1">
    <citation type="submission" date="2016-05" db="EMBL/GenBank/DDBJ databases">
        <title>Niabella ginsenosidivorans BS26 whole genome sequencing.</title>
        <authorList>
            <person name="Im W.T."/>
            <person name="Siddiqi M.Z."/>
        </authorList>
    </citation>
    <scope>NUCLEOTIDE SEQUENCE [LARGE SCALE GENOMIC DNA]</scope>
    <source>
        <strain evidence="15 16">BS26</strain>
    </source>
</reference>
<dbReference type="EMBL" id="CP015772">
    <property type="protein sequence ID" value="ANH83968.1"/>
    <property type="molecule type" value="Genomic_DNA"/>
</dbReference>
<comment type="pathway">
    <text evidence="2 12">Amino-acid biosynthesis; L-histidine biosynthesis; L-histidine from 5-phospho-alpha-D-ribose 1-diphosphate: step 5/9.</text>
</comment>
<feature type="domain" description="Glutamine amidotransferase" evidence="14">
    <location>
        <begin position="17"/>
        <end position="196"/>
    </location>
</feature>
<dbReference type="PIRSF" id="PIRSF000495">
    <property type="entry name" value="Amidotransf_hisH"/>
    <property type="match status" value="1"/>
</dbReference>
<dbReference type="InterPro" id="IPR010139">
    <property type="entry name" value="Imidazole-glycPsynth_HisH"/>
</dbReference>
<dbReference type="InterPro" id="IPR029062">
    <property type="entry name" value="Class_I_gatase-like"/>
</dbReference>
<dbReference type="EC" id="3.5.1.2" evidence="12"/>
<evidence type="ECO:0000256" key="3">
    <source>
        <dbReference type="ARBA" id="ARBA00011152"/>
    </source>
</evidence>
<dbReference type="UniPathway" id="UPA00031">
    <property type="reaction ID" value="UER00010"/>
</dbReference>
<dbReference type="PRINTS" id="PR00096">
    <property type="entry name" value="GATASE"/>
</dbReference>
<comment type="catalytic activity">
    <reaction evidence="10 12">
        <text>5-[(5-phospho-1-deoxy-D-ribulos-1-ylimino)methylamino]-1-(5-phospho-beta-D-ribosyl)imidazole-4-carboxamide + L-glutamine = D-erythro-1-(imidazol-4-yl)glycerol 3-phosphate + 5-amino-1-(5-phospho-beta-D-ribosyl)imidazole-4-carboxamide + L-glutamate + H(+)</text>
        <dbReference type="Rhea" id="RHEA:24793"/>
        <dbReference type="ChEBI" id="CHEBI:15378"/>
        <dbReference type="ChEBI" id="CHEBI:29985"/>
        <dbReference type="ChEBI" id="CHEBI:58278"/>
        <dbReference type="ChEBI" id="CHEBI:58359"/>
        <dbReference type="ChEBI" id="CHEBI:58475"/>
        <dbReference type="ChEBI" id="CHEBI:58525"/>
        <dbReference type="EC" id="4.3.2.10"/>
    </reaction>
</comment>
<evidence type="ECO:0000256" key="11">
    <source>
        <dbReference type="ARBA" id="ARBA00049534"/>
    </source>
</evidence>
<keyword evidence="7 12" id="KW-0315">Glutamine amidotransferase</keyword>
<evidence type="ECO:0000256" key="7">
    <source>
        <dbReference type="ARBA" id="ARBA00022962"/>
    </source>
</evidence>
<dbReference type="HAMAP" id="MF_00278">
    <property type="entry name" value="HisH"/>
    <property type="match status" value="1"/>
</dbReference>
<dbReference type="EC" id="4.3.2.10" evidence="12"/>
<keyword evidence="8 12" id="KW-0368">Histidine biosynthesis</keyword>
<gene>
    <name evidence="12" type="primary">hisH</name>
    <name evidence="15" type="ORF">A8C56_15095</name>
</gene>
<dbReference type="InterPro" id="IPR017926">
    <property type="entry name" value="GATASE"/>
</dbReference>
<comment type="function">
    <text evidence="12">IGPS catalyzes the conversion of PRFAR and glutamine to IGP, AICAR and glutamate. The HisH subunit catalyzes the hydrolysis of glutamine to glutamate and ammonia as part of the synthesis of IGP and AICAR. The resulting ammonia molecule is channeled to the active site of HisF.</text>
</comment>
<dbReference type="GO" id="GO:0004359">
    <property type="term" value="F:glutaminase activity"/>
    <property type="evidence" value="ECO:0007669"/>
    <property type="project" value="UniProtKB-EC"/>
</dbReference>
<accession>A0A1A9I8G4</accession>
<proteinExistence type="inferred from homology"/>
<name>A0A1A9I8G4_9BACT</name>
<evidence type="ECO:0000256" key="8">
    <source>
        <dbReference type="ARBA" id="ARBA00023102"/>
    </source>
</evidence>
<keyword evidence="6 12" id="KW-0378">Hydrolase</keyword>
<comment type="subcellular location">
    <subcellularLocation>
        <location evidence="1 12">Cytoplasm</location>
    </subcellularLocation>
</comment>
<evidence type="ECO:0000256" key="4">
    <source>
        <dbReference type="ARBA" id="ARBA00022490"/>
    </source>
</evidence>
<dbReference type="PANTHER" id="PTHR42701:SF1">
    <property type="entry name" value="IMIDAZOLE GLYCEROL PHOSPHATE SYNTHASE SUBUNIT HISH"/>
    <property type="match status" value="1"/>
</dbReference>
<feature type="active site" evidence="12 13">
    <location>
        <position position="182"/>
    </location>
</feature>
<dbReference type="GO" id="GO:0005737">
    <property type="term" value="C:cytoplasm"/>
    <property type="evidence" value="ECO:0007669"/>
    <property type="project" value="UniProtKB-SubCell"/>
</dbReference>